<comment type="caution">
    <text evidence="6">The sequence shown here is derived from an EMBL/GenBank/DDBJ whole genome shotgun (WGS) entry which is preliminary data.</text>
</comment>
<reference evidence="6" key="1">
    <citation type="submission" date="2021-02" db="EMBL/GenBank/DDBJ databases">
        <title>Thiocyanate and organic carbon inputs drive convergent selection for specific autotrophic Afipia and Thiobacillus strains within complex microbiomes.</title>
        <authorList>
            <person name="Huddy R.J."/>
            <person name="Sachdeva R."/>
            <person name="Kadzinga F."/>
            <person name="Kantor R.S."/>
            <person name="Harrison S.T.L."/>
            <person name="Banfield J.F."/>
        </authorList>
    </citation>
    <scope>NUCLEOTIDE SEQUENCE</scope>
    <source>
        <strain evidence="6">SCN18_10_11_15_R1_P_69_7</strain>
    </source>
</reference>
<keyword evidence="4" id="KW-1133">Transmembrane helix</keyword>
<feature type="domain" description="Amine oxidase" evidence="5">
    <location>
        <begin position="215"/>
        <end position="369"/>
    </location>
</feature>
<gene>
    <name evidence="6" type="ORF">J0H45_05115</name>
</gene>
<evidence type="ECO:0000313" key="6">
    <source>
        <dbReference type="EMBL" id="MBN8798725.1"/>
    </source>
</evidence>
<dbReference type="Pfam" id="PF03929">
    <property type="entry name" value="PepSY_TM"/>
    <property type="match status" value="1"/>
</dbReference>
<accession>A0A9D8L277</accession>
<dbReference type="InterPro" id="IPR005625">
    <property type="entry name" value="PepSY-ass_TM"/>
</dbReference>
<dbReference type="GO" id="GO:0016491">
    <property type="term" value="F:oxidoreductase activity"/>
    <property type="evidence" value="ECO:0007669"/>
    <property type="project" value="InterPro"/>
</dbReference>
<protein>
    <recommendedName>
        <fullName evidence="3">Pyridine nucleotide-disulfide oxidoreductase domain-containing protein 2</fullName>
    </recommendedName>
</protein>
<dbReference type="PANTHER" id="PTHR10668">
    <property type="entry name" value="PHYTOENE DEHYDROGENASE"/>
    <property type="match status" value="1"/>
</dbReference>
<dbReference type="InterPro" id="IPR002937">
    <property type="entry name" value="Amino_oxidase"/>
</dbReference>
<dbReference type="EMBL" id="JAFKMG010000452">
    <property type="protein sequence ID" value="MBN8798725.1"/>
    <property type="molecule type" value="Genomic_DNA"/>
</dbReference>
<evidence type="ECO:0000313" key="7">
    <source>
        <dbReference type="Proteomes" id="UP000664815"/>
    </source>
</evidence>
<sequence length="585" mass="62919">MKIGSDIIKVYKDVHIWIGIVCGLMLFIAFYAGAITMFEKPLERWATPPSGLAAAPPLRDAETLLAAVLAVHPQAARRHSIIIEPSPDQPARVIWAERGKRPRELIEYGASFAPDGSLQTEKLRKASAAGLVDRMHQFVGLPLPDGRYLLAGGGRTGEEVAKFSARDAARLPAYEQRLKVFADVLRAVALQPPPNVSEGGWLRALPELWKAGQLGRRLQGLDAGLKQELLDLFTISAAEYLDRWFESGPIKALFGFDGIVGNYASPYAPGTAYVLLHHVFGQSNGVKGAWGHAIGGMGAITQAMARSATEAGAVIRTGTGVERVLVEAGRATGVVTDAGEVIHARAVVANVNPKLLYERLLDPADVPAATRGRMANWRCGSGTFRMNVALSRLPDFSVLPGQGDHLTAGIIIAPSLDYMDRAYLDARRYGWSREPVVEMLIPSTLDDSLAPPGQHVASLFCQHVAPQLPDGRSWDDHREEVADLMIATVEQHAPGFAASVLGRQILSPLDLERTFGLVGGDIFHGALSLNQLFSARPMLGQANYRGAIPGLYLCGSGTHPGGGVTGAPGHNAAREILKDVKRRRI</sequence>
<evidence type="ECO:0000256" key="2">
    <source>
        <dbReference type="ARBA" id="ARBA00038825"/>
    </source>
</evidence>
<dbReference type="Pfam" id="PF01593">
    <property type="entry name" value="Amino_oxidase"/>
    <property type="match status" value="1"/>
</dbReference>
<dbReference type="PANTHER" id="PTHR10668:SF103">
    <property type="entry name" value="PYRIDINE NUCLEOTIDE-DISULFIDE OXIDOREDUCTASE DOMAIN-CONTAINING PROTEIN 2"/>
    <property type="match status" value="1"/>
</dbReference>
<dbReference type="Proteomes" id="UP000664815">
    <property type="component" value="Unassembled WGS sequence"/>
</dbReference>
<evidence type="ECO:0000256" key="4">
    <source>
        <dbReference type="SAM" id="Phobius"/>
    </source>
</evidence>
<evidence type="ECO:0000259" key="5">
    <source>
        <dbReference type="Pfam" id="PF01593"/>
    </source>
</evidence>
<evidence type="ECO:0000256" key="3">
    <source>
        <dbReference type="ARBA" id="ARBA00040298"/>
    </source>
</evidence>
<comment type="subunit">
    <text evidence="2">Interacts with COX5B; this interaction may contribute to localize PYROXD2 to the inner face of the inner mitochondrial membrane.</text>
</comment>
<dbReference type="Gene3D" id="3.50.50.60">
    <property type="entry name" value="FAD/NAD(P)-binding domain"/>
    <property type="match status" value="1"/>
</dbReference>
<dbReference type="AlphaFoldDB" id="A0A9D8L277"/>
<keyword evidence="4" id="KW-0472">Membrane</keyword>
<keyword evidence="4" id="KW-0812">Transmembrane</keyword>
<organism evidence="6 7">
    <name type="scientific">Stenotrophomonas nitritireducens</name>
    <dbReference type="NCBI Taxonomy" id="83617"/>
    <lineage>
        <taxon>Bacteria</taxon>
        <taxon>Pseudomonadati</taxon>
        <taxon>Pseudomonadota</taxon>
        <taxon>Gammaproteobacteria</taxon>
        <taxon>Lysobacterales</taxon>
        <taxon>Lysobacteraceae</taxon>
        <taxon>Stenotrophomonas</taxon>
    </lineage>
</organism>
<proteinExistence type="predicted"/>
<dbReference type="InterPro" id="IPR036188">
    <property type="entry name" value="FAD/NAD-bd_sf"/>
</dbReference>
<dbReference type="SUPFAM" id="SSF51905">
    <property type="entry name" value="FAD/NAD(P)-binding domain"/>
    <property type="match status" value="1"/>
</dbReference>
<evidence type="ECO:0000256" key="1">
    <source>
        <dbReference type="ARBA" id="ARBA00037217"/>
    </source>
</evidence>
<feature type="transmembrane region" description="Helical" evidence="4">
    <location>
        <begin position="14"/>
        <end position="34"/>
    </location>
</feature>
<comment type="function">
    <text evidence="1">Probable oxidoreductase that may play a role as regulator of mitochondrial function.</text>
</comment>
<name>A0A9D8L277_9GAMM</name>